<organism evidence="7 8">
    <name type="scientific">Ficus carica</name>
    <name type="common">Common fig</name>
    <dbReference type="NCBI Taxonomy" id="3494"/>
    <lineage>
        <taxon>Eukaryota</taxon>
        <taxon>Viridiplantae</taxon>
        <taxon>Streptophyta</taxon>
        <taxon>Embryophyta</taxon>
        <taxon>Tracheophyta</taxon>
        <taxon>Spermatophyta</taxon>
        <taxon>Magnoliopsida</taxon>
        <taxon>eudicotyledons</taxon>
        <taxon>Gunneridae</taxon>
        <taxon>Pentapetalae</taxon>
        <taxon>rosids</taxon>
        <taxon>fabids</taxon>
        <taxon>Rosales</taxon>
        <taxon>Moraceae</taxon>
        <taxon>Ficeae</taxon>
        <taxon>Ficus</taxon>
    </lineage>
</organism>
<feature type="compositionally biased region" description="Basic residues" evidence="5">
    <location>
        <begin position="256"/>
        <end position="268"/>
    </location>
</feature>
<dbReference type="CDD" id="cd16525">
    <property type="entry name" value="RING-HC_PCGF"/>
    <property type="match status" value="1"/>
</dbReference>
<dbReference type="SMART" id="SM00184">
    <property type="entry name" value="RING"/>
    <property type="match status" value="1"/>
</dbReference>
<dbReference type="InterPro" id="IPR044807">
    <property type="entry name" value="DRIP1-like"/>
</dbReference>
<dbReference type="AlphaFoldDB" id="A0AA88A9U9"/>
<comment type="caution">
    <text evidence="7">The sequence shown here is derived from an EMBL/GenBank/DDBJ whole genome shotgun (WGS) entry which is preliminary data.</text>
</comment>
<dbReference type="SUPFAM" id="SSF57850">
    <property type="entry name" value="RING/U-box"/>
    <property type="match status" value="1"/>
</dbReference>
<gene>
    <name evidence="7" type="ORF">TIFTF001_016006</name>
</gene>
<sequence length="428" mass="47187">MMIVKKSSSVKLGKEKILACLTCPICENLFVDATTISECLHTFCRKCIYGKIADEALNQCPVCNIHLGSVPLDKLRVDHNLQDLRAKIFAFETKIDNASGTVASAPLPAKRKERSLSSLVVTAPRASPQSCPTRRRKYPIRKSLVRRGEPALPNHKPVTKAEDCPEKFSSSAKIAANGKPVEKTSTNDSYKRQVQNDNVEDNGKPFDRNSDMLKPLISLVETPSKTKANNANLQEPTVESVSLDGLQSEVQEPKVRVKKQGRRPRVHGGQKETNPEASGSAKRRKTLRQRRATTSEVFDVPAQSKEVAYSEFGRRFNPVWFSLIASNEQQGDAPLPQISSCYLRVKDGSLSVSLVKKYLVKKLGLASEAEVEIKLRGQSLTSTLLLHNCVDLWIRTAPSSETIQTTVGSPGKDFVMVLSYGRKSTALG</sequence>
<dbReference type="GO" id="GO:0008270">
    <property type="term" value="F:zinc ion binding"/>
    <property type="evidence" value="ECO:0007669"/>
    <property type="project" value="UniProtKB-KW"/>
</dbReference>
<feature type="compositionally biased region" description="Polar residues" evidence="5">
    <location>
        <begin position="183"/>
        <end position="197"/>
    </location>
</feature>
<protein>
    <recommendedName>
        <fullName evidence="6">RING-type domain-containing protein</fullName>
    </recommendedName>
</protein>
<keyword evidence="3" id="KW-0862">Zinc</keyword>
<keyword evidence="1" id="KW-0479">Metal-binding</keyword>
<reference evidence="7" key="1">
    <citation type="submission" date="2023-07" db="EMBL/GenBank/DDBJ databases">
        <title>draft genome sequence of fig (Ficus carica).</title>
        <authorList>
            <person name="Takahashi T."/>
            <person name="Nishimura K."/>
        </authorList>
    </citation>
    <scope>NUCLEOTIDE SEQUENCE</scope>
</reference>
<evidence type="ECO:0000256" key="4">
    <source>
        <dbReference type="PROSITE-ProRule" id="PRU00175"/>
    </source>
</evidence>
<evidence type="ECO:0000259" key="6">
    <source>
        <dbReference type="PROSITE" id="PS50089"/>
    </source>
</evidence>
<evidence type="ECO:0000313" key="8">
    <source>
        <dbReference type="Proteomes" id="UP001187192"/>
    </source>
</evidence>
<dbReference type="InterPro" id="IPR001841">
    <property type="entry name" value="Znf_RING"/>
</dbReference>
<dbReference type="Pfam" id="PF13923">
    <property type="entry name" value="zf-C3HC4_2"/>
    <property type="match status" value="1"/>
</dbReference>
<keyword evidence="8" id="KW-1185">Reference proteome</keyword>
<dbReference type="PROSITE" id="PS50089">
    <property type="entry name" value="ZF_RING_2"/>
    <property type="match status" value="1"/>
</dbReference>
<feature type="domain" description="RING-type" evidence="6">
    <location>
        <begin position="23"/>
        <end position="64"/>
    </location>
</feature>
<dbReference type="Gene3D" id="3.30.40.10">
    <property type="entry name" value="Zinc/RING finger domain, C3HC4 (zinc finger)"/>
    <property type="match status" value="1"/>
</dbReference>
<accession>A0AA88A9U9</accession>
<evidence type="ECO:0000256" key="1">
    <source>
        <dbReference type="ARBA" id="ARBA00022723"/>
    </source>
</evidence>
<evidence type="ECO:0000256" key="2">
    <source>
        <dbReference type="ARBA" id="ARBA00022771"/>
    </source>
</evidence>
<proteinExistence type="predicted"/>
<feature type="region of interest" description="Disordered" evidence="5">
    <location>
        <begin position="223"/>
        <end position="296"/>
    </location>
</feature>
<feature type="region of interest" description="Disordered" evidence="5">
    <location>
        <begin position="150"/>
        <end position="210"/>
    </location>
</feature>
<evidence type="ECO:0000256" key="3">
    <source>
        <dbReference type="ARBA" id="ARBA00022833"/>
    </source>
</evidence>
<feature type="compositionally biased region" description="Polar residues" evidence="5">
    <location>
        <begin position="223"/>
        <end position="240"/>
    </location>
</feature>
<dbReference type="PROSITE" id="PS00518">
    <property type="entry name" value="ZF_RING_1"/>
    <property type="match status" value="1"/>
</dbReference>
<dbReference type="InterPro" id="IPR013083">
    <property type="entry name" value="Znf_RING/FYVE/PHD"/>
</dbReference>
<evidence type="ECO:0000256" key="5">
    <source>
        <dbReference type="SAM" id="MobiDB-lite"/>
    </source>
</evidence>
<dbReference type="InterPro" id="IPR017907">
    <property type="entry name" value="Znf_RING_CS"/>
</dbReference>
<dbReference type="Proteomes" id="UP001187192">
    <property type="component" value="Unassembled WGS sequence"/>
</dbReference>
<dbReference type="EMBL" id="BTGU01000023">
    <property type="protein sequence ID" value="GMN46837.1"/>
    <property type="molecule type" value="Genomic_DNA"/>
</dbReference>
<feature type="compositionally biased region" description="Basic and acidic residues" evidence="5">
    <location>
        <begin position="201"/>
        <end position="210"/>
    </location>
</feature>
<dbReference type="PANTHER" id="PTHR46293">
    <property type="entry name" value="E3 UBIQUITIN PROTEIN LIGASE DRIP1"/>
    <property type="match status" value="1"/>
</dbReference>
<keyword evidence="2 4" id="KW-0863">Zinc-finger</keyword>
<name>A0AA88A9U9_FICCA</name>
<dbReference type="GO" id="GO:0004842">
    <property type="term" value="F:ubiquitin-protein transferase activity"/>
    <property type="evidence" value="ECO:0007669"/>
    <property type="project" value="InterPro"/>
</dbReference>
<feature type="compositionally biased region" description="Basic residues" evidence="5">
    <location>
        <begin position="281"/>
        <end position="291"/>
    </location>
</feature>
<evidence type="ECO:0000313" key="7">
    <source>
        <dbReference type="EMBL" id="GMN46837.1"/>
    </source>
</evidence>
<dbReference type="PANTHER" id="PTHR46293:SF3">
    <property type="entry name" value="E3 UBIQUITIN PROTEIN LIGASE DRIPH-RELATED"/>
    <property type="match status" value="1"/>
</dbReference>